<feature type="domain" description="PAP-associated" evidence="6">
    <location>
        <begin position="490"/>
        <end position="549"/>
    </location>
</feature>
<dbReference type="InterPro" id="IPR002058">
    <property type="entry name" value="PAP_assoc"/>
</dbReference>
<dbReference type="EMBL" id="LFJN01000004">
    <property type="protein sequence ID" value="KPI43924.1"/>
    <property type="molecule type" value="Genomic_DNA"/>
</dbReference>
<evidence type="ECO:0000256" key="2">
    <source>
        <dbReference type="ARBA" id="ARBA00012388"/>
    </source>
</evidence>
<dbReference type="VEuPathDB" id="FungiDB:AB675_6145"/>
<dbReference type="PANTHER" id="PTHR23092:SF15">
    <property type="entry name" value="INACTIVE NON-CANONICAL POLY(A) RNA POLYMERASE PROTEIN TRF4-2-RELATED"/>
    <property type="match status" value="1"/>
</dbReference>
<dbReference type="GO" id="GO:0031123">
    <property type="term" value="P:RNA 3'-end processing"/>
    <property type="evidence" value="ECO:0007669"/>
    <property type="project" value="TreeGrafter"/>
</dbReference>
<feature type="region of interest" description="Disordered" evidence="5">
    <location>
        <begin position="618"/>
        <end position="684"/>
    </location>
</feature>
<evidence type="ECO:0000259" key="7">
    <source>
        <dbReference type="Pfam" id="PF22600"/>
    </source>
</evidence>
<dbReference type="STRING" id="1664694.A0A0N1HF98"/>
<feature type="compositionally biased region" description="Polar residues" evidence="5">
    <location>
        <begin position="227"/>
        <end position="236"/>
    </location>
</feature>
<organism evidence="8 9">
    <name type="scientific">Cyphellophora attinorum</name>
    <dbReference type="NCBI Taxonomy" id="1664694"/>
    <lineage>
        <taxon>Eukaryota</taxon>
        <taxon>Fungi</taxon>
        <taxon>Dikarya</taxon>
        <taxon>Ascomycota</taxon>
        <taxon>Pezizomycotina</taxon>
        <taxon>Eurotiomycetes</taxon>
        <taxon>Chaetothyriomycetidae</taxon>
        <taxon>Chaetothyriales</taxon>
        <taxon>Cyphellophoraceae</taxon>
        <taxon>Cyphellophora</taxon>
    </lineage>
</organism>
<dbReference type="GeneID" id="28738293"/>
<feature type="compositionally biased region" description="Polar residues" evidence="5">
    <location>
        <begin position="621"/>
        <end position="642"/>
    </location>
</feature>
<dbReference type="Gene3D" id="1.10.1410.10">
    <property type="match status" value="1"/>
</dbReference>
<dbReference type="GO" id="GO:0046872">
    <property type="term" value="F:metal ion binding"/>
    <property type="evidence" value="ECO:0007669"/>
    <property type="project" value="UniProtKB-KW"/>
</dbReference>
<reference evidence="8 9" key="1">
    <citation type="submission" date="2015-06" db="EMBL/GenBank/DDBJ databases">
        <title>Draft genome of the ant-associated black yeast Phialophora attae CBS 131958.</title>
        <authorList>
            <person name="Moreno L.F."/>
            <person name="Stielow B.J."/>
            <person name="de Hoog S."/>
            <person name="Vicente V.A."/>
            <person name="Weiss V.A."/>
            <person name="de Vries M."/>
            <person name="Cruz L.M."/>
            <person name="Souza E.M."/>
        </authorList>
    </citation>
    <scope>NUCLEOTIDE SEQUENCE [LARGE SCALE GENOMIC DNA]</scope>
    <source>
        <strain evidence="8 9">CBS 131958</strain>
    </source>
</reference>
<feature type="compositionally biased region" description="Basic and acidic residues" evidence="5">
    <location>
        <begin position="41"/>
        <end position="65"/>
    </location>
</feature>
<dbReference type="RefSeq" id="XP_018003887.1">
    <property type="nucleotide sequence ID" value="XM_018146413.1"/>
</dbReference>
<dbReference type="GO" id="GO:0043634">
    <property type="term" value="P:polyadenylation-dependent ncRNA catabolic process"/>
    <property type="evidence" value="ECO:0007669"/>
    <property type="project" value="TreeGrafter"/>
</dbReference>
<dbReference type="GO" id="GO:1990817">
    <property type="term" value="F:poly(A) RNA polymerase activity"/>
    <property type="evidence" value="ECO:0007669"/>
    <property type="project" value="UniProtKB-EC"/>
</dbReference>
<dbReference type="Gene3D" id="3.30.460.10">
    <property type="entry name" value="Beta Polymerase, domain 2"/>
    <property type="match status" value="1"/>
</dbReference>
<feature type="compositionally biased region" description="Acidic residues" evidence="5">
    <location>
        <begin position="104"/>
        <end position="120"/>
    </location>
</feature>
<evidence type="ECO:0000256" key="3">
    <source>
        <dbReference type="ARBA" id="ARBA00022723"/>
    </source>
</evidence>
<protein>
    <recommendedName>
        <fullName evidence="2">polynucleotide adenylyltransferase</fullName>
        <ecNumber evidence="2">2.7.7.19</ecNumber>
    </recommendedName>
</protein>
<evidence type="ECO:0000313" key="8">
    <source>
        <dbReference type="EMBL" id="KPI43924.1"/>
    </source>
</evidence>
<name>A0A0N1HF98_9EURO</name>
<keyword evidence="3" id="KW-0479">Metal-binding</keyword>
<accession>A0A0N1HF98</accession>
<feature type="region of interest" description="Disordered" evidence="5">
    <location>
        <begin position="1"/>
        <end position="165"/>
    </location>
</feature>
<dbReference type="InterPro" id="IPR043519">
    <property type="entry name" value="NT_sf"/>
</dbReference>
<dbReference type="GO" id="GO:0005730">
    <property type="term" value="C:nucleolus"/>
    <property type="evidence" value="ECO:0007669"/>
    <property type="project" value="TreeGrafter"/>
</dbReference>
<dbReference type="EC" id="2.7.7.19" evidence="2"/>
<evidence type="ECO:0000313" key="9">
    <source>
        <dbReference type="Proteomes" id="UP000038010"/>
    </source>
</evidence>
<dbReference type="OrthoDB" id="273917at2759"/>
<evidence type="ECO:0000256" key="5">
    <source>
        <dbReference type="SAM" id="MobiDB-lite"/>
    </source>
</evidence>
<gene>
    <name evidence="8" type="ORF">AB675_6145</name>
</gene>
<dbReference type="InterPro" id="IPR054708">
    <property type="entry name" value="MTPAP-like_central"/>
</dbReference>
<evidence type="ECO:0000259" key="6">
    <source>
        <dbReference type="Pfam" id="PF03828"/>
    </source>
</evidence>
<proteinExistence type="inferred from homology"/>
<dbReference type="SUPFAM" id="SSF81631">
    <property type="entry name" value="PAP/OAS1 substrate-binding domain"/>
    <property type="match status" value="1"/>
</dbReference>
<sequence>MPARQGDSWRPNFGSGRPPPEIPQDVRDSMFSLNGVRGGRSKQDRMRRDNRDRDVRSYQKLERQRRQPPPRTASSRPLLQQSLNLEERVLRDTSAADKFRNLDELTDSDEDDMSQSDNEFEDGRPSKRAKVTDAESSDALDPPKWSNPDPYTALPPPAETSGKRIDVLKLIRKAKIDQEKKEGGSLDGNDDFISFGDLEGSELQEDEMLQSAPNGPRRRNPFKDSQLDGSGQGQESTGKRKRGAESAIPRPPAGYLPADQLVLKEWKPRAHSNAVPWFRPAPKRTPPGIALHKEVVDFYEWVKPQDYERDVRADVLRRLSLAFSRIESGELKAFGSYAAGLYLPNGDMDVVFITRKFIPGRYTPNGLPPKPPRSLLDRFATLLRQQGLAEKGSVVVIAHAKVPIIKFKEARSGLRVDLSFDNDTGLKAVETFQTWRALHPVMPMLVAVVKQFLMIRGLNDVATGGIGGFTIICLVTSLLQHLPNTRPTANLGEIIVEFFNLYGYLLDRETVAIRMDPPGYVDKARYKPMLFAKEKADRLTIIDPNRPENNISGGSRLISGIIEAFRYAHDLLIDRMSAQEQDRSGRPNDSILRDLLGGDFTAYEEQRTQLGELYYGLTGQDAPSTAQPGVESKQTAETTPSASGDDGETATDTSEHANKGHGRKAKHKPNSKMTHGARRADRLRKARPELAARIPRQISVKRACEIGGYADSAAFVKDMKKRGY</sequence>
<dbReference type="GO" id="GO:0003729">
    <property type="term" value="F:mRNA binding"/>
    <property type="evidence" value="ECO:0007669"/>
    <property type="project" value="TreeGrafter"/>
</dbReference>
<dbReference type="SUPFAM" id="SSF81301">
    <property type="entry name" value="Nucleotidyltransferase"/>
    <property type="match status" value="1"/>
</dbReference>
<evidence type="ECO:0000256" key="1">
    <source>
        <dbReference type="ARBA" id="ARBA00008593"/>
    </source>
</evidence>
<comment type="similarity">
    <text evidence="1">Belongs to the DNA polymerase type-B-like family.</text>
</comment>
<dbReference type="Proteomes" id="UP000038010">
    <property type="component" value="Unassembled WGS sequence"/>
</dbReference>
<dbReference type="Pfam" id="PF22600">
    <property type="entry name" value="MTPAP-like_central"/>
    <property type="match status" value="1"/>
</dbReference>
<feature type="compositionally biased region" description="Basic and acidic residues" evidence="5">
    <location>
        <begin position="121"/>
        <end position="133"/>
    </location>
</feature>
<feature type="compositionally biased region" description="Basic residues" evidence="5">
    <location>
        <begin position="659"/>
        <end position="684"/>
    </location>
</feature>
<keyword evidence="4" id="KW-0460">Magnesium</keyword>
<feature type="domain" description="Poly(A) RNA polymerase mitochondrial-like central palm" evidence="7">
    <location>
        <begin position="291"/>
        <end position="435"/>
    </location>
</feature>
<evidence type="ECO:0000256" key="4">
    <source>
        <dbReference type="ARBA" id="ARBA00022842"/>
    </source>
</evidence>
<dbReference type="InterPro" id="IPR045862">
    <property type="entry name" value="Trf4-like"/>
</dbReference>
<feature type="compositionally biased region" description="Polar residues" evidence="5">
    <location>
        <begin position="72"/>
        <end position="84"/>
    </location>
</feature>
<dbReference type="PANTHER" id="PTHR23092">
    <property type="entry name" value="POLY(A) RNA POLYMERASE"/>
    <property type="match status" value="1"/>
</dbReference>
<dbReference type="GO" id="GO:0010605">
    <property type="term" value="P:negative regulation of macromolecule metabolic process"/>
    <property type="evidence" value="ECO:0007669"/>
    <property type="project" value="UniProtKB-ARBA"/>
</dbReference>
<keyword evidence="9" id="KW-1185">Reference proteome</keyword>
<feature type="region of interest" description="Disordered" evidence="5">
    <location>
        <begin position="205"/>
        <end position="255"/>
    </location>
</feature>
<dbReference type="Pfam" id="PF03828">
    <property type="entry name" value="PAP_assoc"/>
    <property type="match status" value="1"/>
</dbReference>
<dbReference type="AlphaFoldDB" id="A0A0N1HF98"/>
<feature type="compositionally biased region" description="Basic and acidic residues" evidence="5">
    <location>
        <begin position="85"/>
        <end position="103"/>
    </location>
</feature>
<dbReference type="GO" id="GO:0031499">
    <property type="term" value="C:TRAMP complex"/>
    <property type="evidence" value="ECO:0007669"/>
    <property type="project" value="TreeGrafter"/>
</dbReference>
<dbReference type="CDD" id="cd05402">
    <property type="entry name" value="NT_PAP_TUTase"/>
    <property type="match status" value="1"/>
</dbReference>
<comment type="caution">
    <text evidence="8">The sequence shown here is derived from an EMBL/GenBank/DDBJ whole genome shotgun (WGS) entry which is preliminary data.</text>
</comment>